<evidence type="ECO:0000313" key="1">
    <source>
        <dbReference type="EMBL" id="KOM41600.1"/>
    </source>
</evidence>
<sequence>MFWPVRILDRRTRLLASEEIPQVLIEWQEGGQEGATWEDVATIQEQYPEFNLGVKVVGGEGSNVRELIIYKRRRKAT</sequence>
<organism evidence="1 2">
    <name type="scientific">Phaseolus angularis</name>
    <name type="common">Azuki bean</name>
    <name type="synonym">Vigna angularis</name>
    <dbReference type="NCBI Taxonomy" id="3914"/>
    <lineage>
        <taxon>Eukaryota</taxon>
        <taxon>Viridiplantae</taxon>
        <taxon>Streptophyta</taxon>
        <taxon>Embryophyta</taxon>
        <taxon>Tracheophyta</taxon>
        <taxon>Spermatophyta</taxon>
        <taxon>Magnoliopsida</taxon>
        <taxon>eudicotyledons</taxon>
        <taxon>Gunneridae</taxon>
        <taxon>Pentapetalae</taxon>
        <taxon>rosids</taxon>
        <taxon>fabids</taxon>
        <taxon>Fabales</taxon>
        <taxon>Fabaceae</taxon>
        <taxon>Papilionoideae</taxon>
        <taxon>50 kb inversion clade</taxon>
        <taxon>NPAAA clade</taxon>
        <taxon>indigoferoid/millettioid clade</taxon>
        <taxon>Phaseoleae</taxon>
        <taxon>Vigna</taxon>
    </lineage>
</organism>
<dbReference type="AlphaFoldDB" id="A0A0L9UFD0"/>
<evidence type="ECO:0008006" key="3">
    <source>
        <dbReference type="Google" id="ProtNLM"/>
    </source>
</evidence>
<proteinExistence type="predicted"/>
<evidence type="ECO:0000313" key="2">
    <source>
        <dbReference type="Proteomes" id="UP000053144"/>
    </source>
</evidence>
<name>A0A0L9UFD0_PHAAN</name>
<dbReference type="Proteomes" id="UP000053144">
    <property type="component" value="Chromosome 4"/>
</dbReference>
<dbReference type="SUPFAM" id="SSF54160">
    <property type="entry name" value="Chromo domain-like"/>
    <property type="match status" value="1"/>
</dbReference>
<reference evidence="2" key="1">
    <citation type="journal article" date="2015" name="Proc. Natl. Acad. Sci. U.S.A.">
        <title>Genome sequencing of adzuki bean (Vigna angularis) provides insight into high starch and low fat accumulation and domestication.</title>
        <authorList>
            <person name="Yang K."/>
            <person name="Tian Z."/>
            <person name="Chen C."/>
            <person name="Luo L."/>
            <person name="Zhao B."/>
            <person name="Wang Z."/>
            <person name="Yu L."/>
            <person name="Li Y."/>
            <person name="Sun Y."/>
            <person name="Li W."/>
            <person name="Chen Y."/>
            <person name="Li Y."/>
            <person name="Zhang Y."/>
            <person name="Ai D."/>
            <person name="Zhao J."/>
            <person name="Shang C."/>
            <person name="Ma Y."/>
            <person name="Wu B."/>
            <person name="Wang M."/>
            <person name="Gao L."/>
            <person name="Sun D."/>
            <person name="Zhang P."/>
            <person name="Guo F."/>
            <person name="Wang W."/>
            <person name="Li Y."/>
            <person name="Wang J."/>
            <person name="Varshney R.K."/>
            <person name="Wang J."/>
            <person name="Ling H.Q."/>
            <person name="Wan P."/>
        </authorList>
    </citation>
    <scope>NUCLEOTIDE SEQUENCE</scope>
    <source>
        <strain evidence="2">cv. Jingnong 6</strain>
    </source>
</reference>
<dbReference type="EMBL" id="CM003374">
    <property type="protein sequence ID" value="KOM41600.1"/>
    <property type="molecule type" value="Genomic_DNA"/>
</dbReference>
<dbReference type="InterPro" id="IPR016197">
    <property type="entry name" value="Chromo-like_dom_sf"/>
</dbReference>
<dbReference type="Gramene" id="KOM41600">
    <property type="protein sequence ID" value="KOM41600"/>
    <property type="gene ID" value="LR48_Vigan04g179800"/>
</dbReference>
<gene>
    <name evidence="1" type="ORF">LR48_Vigan04g179800</name>
</gene>
<protein>
    <recommendedName>
        <fullName evidence="3">Chromo domain-containing protein</fullName>
    </recommendedName>
</protein>
<accession>A0A0L9UFD0</accession>